<evidence type="ECO:0000256" key="1">
    <source>
        <dbReference type="ARBA" id="ARBA00022908"/>
    </source>
</evidence>
<dbReference type="Pfam" id="PF00589">
    <property type="entry name" value="Phage_integrase"/>
    <property type="match status" value="1"/>
</dbReference>
<evidence type="ECO:0000256" key="4">
    <source>
        <dbReference type="PROSITE-ProRule" id="PRU01248"/>
    </source>
</evidence>
<dbReference type="SUPFAM" id="SSF56349">
    <property type="entry name" value="DNA breaking-rejoining enzymes"/>
    <property type="match status" value="1"/>
</dbReference>
<dbReference type="EMBL" id="BAABFX010000022">
    <property type="protein sequence ID" value="GAA4393657.1"/>
    <property type="molecule type" value="Genomic_DNA"/>
</dbReference>
<dbReference type="Pfam" id="PF14659">
    <property type="entry name" value="Phage_int_SAM_3"/>
    <property type="match status" value="1"/>
</dbReference>
<dbReference type="InterPro" id="IPR002104">
    <property type="entry name" value="Integrase_catalytic"/>
</dbReference>
<feature type="domain" description="Core-binding (CB)" evidence="6">
    <location>
        <begin position="73"/>
        <end position="161"/>
    </location>
</feature>
<dbReference type="PROSITE" id="PS51900">
    <property type="entry name" value="CB"/>
    <property type="match status" value="1"/>
</dbReference>
<dbReference type="InterPro" id="IPR013762">
    <property type="entry name" value="Integrase-like_cat_sf"/>
</dbReference>
<dbReference type="Gene3D" id="1.10.150.130">
    <property type="match status" value="1"/>
</dbReference>
<dbReference type="InterPro" id="IPR044068">
    <property type="entry name" value="CB"/>
</dbReference>
<dbReference type="InterPro" id="IPR010998">
    <property type="entry name" value="Integrase_recombinase_N"/>
</dbReference>
<dbReference type="RefSeq" id="WP_211675557.1">
    <property type="nucleotide sequence ID" value="NZ_BAABFX010000022.1"/>
</dbReference>
<keyword evidence="1" id="KW-0229">DNA integration</keyword>
<dbReference type="CDD" id="cd01189">
    <property type="entry name" value="INT_ICEBs1_C_like"/>
    <property type="match status" value="1"/>
</dbReference>
<evidence type="ECO:0000256" key="2">
    <source>
        <dbReference type="ARBA" id="ARBA00023125"/>
    </source>
</evidence>
<feature type="domain" description="Tyr recombinase" evidence="5">
    <location>
        <begin position="184"/>
        <end position="396"/>
    </location>
</feature>
<keyword evidence="2 4" id="KW-0238">DNA-binding</keyword>
<keyword evidence="3" id="KW-0233">DNA recombination</keyword>
<dbReference type="Gene3D" id="1.10.443.10">
    <property type="entry name" value="Intergrase catalytic core"/>
    <property type="match status" value="1"/>
</dbReference>
<sequence>MSSARQGGAAPKLRNGVIRRGNSWSYVIRVTDSAGVSKPRWVGGFPTEAAAKRARDEARIAAGRGEFVDRSTVTVGEYLDRWLMAHALEVKPRTRAGYEHIINTYVAPRIGRIRLQALRPADLSTLYRQLMESGGRGGKPLSARSVEYVHAVLRKAFADAVRNDQILTTNPAERAKRPRKEQAVAVVMWTADDLASFLATTMGHRLHGYFRLAAYTGARRGELMNLRWADVHLGDEHGQGAFVRLRGTVSVIGGVRVEGSTKGGRERTVSIDAGTAAVLAEHRQRQEAERALAGALWVGGDHVFRRELGEPLFPDTPTALMAKLQRQHNTAAVEAGTPPLPVIRLHDLRHLHATLLLKAGVPVHVVAARLGHADPAITLRVYAHVLDDQASGAATTFEHLINSTPTKPSSDAQGDRG</sequence>
<dbReference type="InterPro" id="IPR004107">
    <property type="entry name" value="Integrase_SAM-like_N"/>
</dbReference>
<evidence type="ECO:0000259" key="6">
    <source>
        <dbReference type="PROSITE" id="PS51900"/>
    </source>
</evidence>
<comment type="caution">
    <text evidence="7">The sequence shown here is derived from an EMBL/GenBank/DDBJ whole genome shotgun (WGS) entry which is preliminary data.</text>
</comment>
<proteinExistence type="predicted"/>
<protein>
    <submittedName>
        <fullName evidence="7">Tyrosine-type recombinase/integrase</fullName>
    </submittedName>
</protein>
<keyword evidence="8" id="KW-1185">Reference proteome</keyword>
<evidence type="ECO:0000259" key="5">
    <source>
        <dbReference type="PROSITE" id="PS51898"/>
    </source>
</evidence>
<evidence type="ECO:0000256" key="3">
    <source>
        <dbReference type="ARBA" id="ARBA00023172"/>
    </source>
</evidence>
<evidence type="ECO:0000313" key="7">
    <source>
        <dbReference type="EMBL" id="GAA4393657.1"/>
    </source>
</evidence>
<dbReference type="InterPro" id="IPR011010">
    <property type="entry name" value="DNA_brk_join_enz"/>
</dbReference>
<dbReference type="PROSITE" id="PS51898">
    <property type="entry name" value="TYR_RECOMBINASE"/>
    <property type="match status" value="1"/>
</dbReference>
<dbReference type="PANTHER" id="PTHR30349:SF91">
    <property type="entry name" value="INTA PROTEIN"/>
    <property type="match status" value="1"/>
</dbReference>
<name>A0ABP8JNL4_9MICO</name>
<dbReference type="PANTHER" id="PTHR30349">
    <property type="entry name" value="PHAGE INTEGRASE-RELATED"/>
    <property type="match status" value="1"/>
</dbReference>
<organism evidence="7 8">
    <name type="scientific">Ornithinibacter aureus</name>
    <dbReference type="NCBI Taxonomy" id="622664"/>
    <lineage>
        <taxon>Bacteria</taxon>
        <taxon>Bacillati</taxon>
        <taxon>Actinomycetota</taxon>
        <taxon>Actinomycetes</taxon>
        <taxon>Micrococcales</taxon>
        <taxon>Intrasporangiaceae</taxon>
        <taxon>Ornithinibacter</taxon>
    </lineage>
</organism>
<gene>
    <name evidence="7" type="ORF">GCM10023153_13890</name>
</gene>
<accession>A0ABP8JNL4</accession>
<reference evidence="8" key="1">
    <citation type="journal article" date="2019" name="Int. J. Syst. Evol. Microbiol.">
        <title>The Global Catalogue of Microorganisms (GCM) 10K type strain sequencing project: providing services to taxonomists for standard genome sequencing and annotation.</title>
        <authorList>
            <consortium name="The Broad Institute Genomics Platform"/>
            <consortium name="The Broad Institute Genome Sequencing Center for Infectious Disease"/>
            <person name="Wu L."/>
            <person name="Ma J."/>
        </authorList>
    </citation>
    <scope>NUCLEOTIDE SEQUENCE [LARGE SCALE GENOMIC DNA]</scope>
    <source>
        <strain evidence="8">JCM 17738</strain>
    </source>
</reference>
<evidence type="ECO:0000313" key="8">
    <source>
        <dbReference type="Proteomes" id="UP001500390"/>
    </source>
</evidence>
<dbReference type="InterPro" id="IPR050090">
    <property type="entry name" value="Tyrosine_recombinase_XerCD"/>
</dbReference>
<dbReference type="Proteomes" id="UP001500390">
    <property type="component" value="Unassembled WGS sequence"/>
</dbReference>